<dbReference type="Proteomes" id="UP000265520">
    <property type="component" value="Unassembled WGS sequence"/>
</dbReference>
<dbReference type="AlphaFoldDB" id="A0A392QH15"/>
<feature type="region of interest" description="Disordered" evidence="1">
    <location>
        <begin position="1"/>
        <end position="25"/>
    </location>
</feature>
<feature type="compositionally biased region" description="Polar residues" evidence="1">
    <location>
        <begin position="1"/>
        <end position="10"/>
    </location>
</feature>
<accession>A0A392QH15</accession>
<evidence type="ECO:0000313" key="2">
    <source>
        <dbReference type="EMBL" id="MCI23691.1"/>
    </source>
</evidence>
<name>A0A392QH15_9FABA</name>
<organism evidence="2 3">
    <name type="scientific">Trifolium medium</name>
    <dbReference type="NCBI Taxonomy" id="97028"/>
    <lineage>
        <taxon>Eukaryota</taxon>
        <taxon>Viridiplantae</taxon>
        <taxon>Streptophyta</taxon>
        <taxon>Embryophyta</taxon>
        <taxon>Tracheophyta</taxon>
        <taxon>Spermatophyta</taxon>
        <taxon>Magnoliopsida</taxon>
        <taxon>eudicotyledons</taxon>
        <taxon>Gunneridae</taxon>
        <taxon>Pentapetalae</taxon>
        <taxon>rosids</taxon>
        <taxon>fabids</taxon>
        <taxon>Fabales</taxon>
        <taxon>Fabaceae</taxon>
        <taxon>Papilionoideae</taxon>
        <taxon>50 kb inversion clade</taxon>
        <taxon>NPAAA clade</taxon>
        <taxon>Hologalegina</taxon>
        <taxon>IRL clade</taxon>
        <taxon>Trifolieae</taxon>
        <taxon>Trifolium</taxon>
    </lineage>
</organism>
<feature type="compositionally biased region" description="Basic and acidic residues" evidence="1">
    <location>
        <begin position="16"/>
        <end position="25"/>
    </location>
</feature>
<protein>
    <submittedName>
        <fullName evidence="2">Uncharacterized protein</fullName>
    </submittedName>
</protein>
<evidence type="ECO:0000313" key="3">
    <source>
        <dbReference type="Proteomes" id="UP000265520"/>
    </source>
</evidence>
<sequence>TPPFASSSESAYHAGAGDERAPTTDDRLIYEAALQVKVGKSRKMI</sequence>
<keyword evidence="3" id="KW-1185">Reference proteome</keyword>
<comment type="caution">
    <text evidence="2">The sequence shown here is derived from an EMBL/GenBank/DDBJ whole genome shotgun (WGS) entry which is preliminary data.</text>
</comment>
<reference evidence="2 3" key="1">
    <citation type="journal article" date="2018" name="Front. Plant Sci.">
        <title>Red Clover (Trifolium pratense) and Zigzag Clover (T. medium) - A Picture of Genomic Similarities and Differences.</title>
        <authorList>
            <person name="Dluhosova J."/>
            <person name="Istvanek J."/>
            <person name="Nedelnik J."/>
            <person name="Repkova J."/>
        </authorList>
    </citation>
    <scope>NUCLEOTIDE SEQUENCE [LARGE SCALE GENOMIC DNA]</scope>
    <source>
        <strain evidence="3">cv. 10/8</strain>
        <tissue evidence="2">Leaf</tissue>
    </source>
</reference>
<feature type="non-terminal residue" evidence="2">
    <location>
        <position position="1"/>
    </location>
</feature>
<dbReference type="EMBL" id="LXQA010137366">
    <property type="protein sequence ID" value="MCI23691.1"/>
    <property type="molecule type" value="Genomic_DNA"/>
</dbReference>
<evidence type="ECO:0000256" key="1">
    <source>
        <dbReference type="SAM" id="MobiDB-lite"/>
    </source>
</evidence>
<proteinExistence type="predicted"/>